<keyword evidence="3 8" id="KW-0285">Flavoprotein</keyword>
<evidence type="ECO:0000256" key="5">
    <source>
        <dbReference type="ARBA" id="ARBA00022857"/>
    </source>
</evidence>
<dbReference type="InterPro" id="IPR055275">
    <property type="entry name" value="Ferredox_Rdtase"/>
</dbReference>
<dbReference type="InterPro" id="IPR023753">
    <property type="entry name" value="FAD/NAD-binding_dom"/>
</dbReference>
<feature type="binding site" evidence="9">
    <location>
        <position position="44"/>
    </location>
    <ligand>
        <name>FAD</name>
        <dbReference type="ChEBI" id="CHEBI:57692"/>
    </ligand>
</feature>
<feature type="binding site" evidence="10">
    <location>
        <begin position="210"/>
        <end position="211"/>
    </location>
    <ligand>
        <name>NADP(+)</name>
        <dbReference type="ChEBI" id="CHEBI:58349"/>
    </ligand>
</feature>
<dbReference type="Proteomes" id="UP000031516">
    <property type="component" value="Unassembled WGS sequence"/>
</dbReference>
<name>A0A0A8L1M7_9SACH</name>
<dbReference type="PANTHER" id="PTHR48467">
    <property type="entry name" value="GLUTAMATE SYNTHASE 1 [NADH], CHLOROPLASTIC-LIKE"/>
    <property type="match status" value="1"/>
</dbReference>
<evidence type="ECO:0000256" key="8">
    <source>
        <dbReference type="PIRNR" id="PIRNR000362"/>
    </source>
</evidence>
<dbReference type="GO" id="GO:0016491">
    <property type="term" value="F:oxidoreductase activity"/>
    <property type="evidence" value="ECO:0007669"/>
    <property type="project" value="UniProtKB-KW"/>
</dbReference>
<keyword evidence="5 8" id="KW-0521">NADP</keyword>
<dbReference type="InterPro" id="IPR036188">
    <property type="entry name" value="FAD/NAD-bd_sf"/>
</dbReference>
<proteinExistence type="inferred from homology"/>
<evidence type="ECO:0000256" key="1">
    <source>
        <dbReference type="ARBA" id="ARBA00001974"/>
    </source>
</evidence>
<comment type="subcellular location">
    <subcellularLocation>
        <location evidence="8">Mitochondrion</location>
    </subcellularLocation>
</comment>
<dbReference type="PRINTS" id="PR00419">
    <property type="entry name" value="ADXRDTASE"/>
</dbReference>
<dbReference type="PANTHER" id="PTHR48467:SF1">
    <property type="entry name" value="GLUTAMATE SYNTHASE 1 [NADH], CHLOROPLASTIC-LIKE"/>
    <property type="match status" value="1"/>
</dbReference>
<feature type="binding site" evidence="10">
    <location>
        <position position="222"/>
    </location>
    <ligand>
        <name>NADP(+)</name>
        <dbReference type="ChEBI" id="CHEBI:58349"/>
    </ligand>
</feature>
<dbReference type="Gene3D" id="3.50.50.60">
    <property type="entry name" value="FAD/NAD(P)-binding domain"/>
    <property type="match status" value="1"/>
</dbReference>
<comment type="cofactor">
    <cofactor evidence="1 8 9">
        <name>FAD</name>
        <dbReference type="ChEBI" id="CHEBI:57692"/>
    </cofactor>
</comment>
<evidence type="ECO:0000313" key="13">
    <source>
        <dbReference type="Proteomes" id="UP000031516"/>
    </source>
</evidence>
<evidence type="ECO:0000256" key="9">
    <source>
        <dbReference type="PIRSR" id="PIRSR000362-1"/>
    </source>
</evidence>
<dbReference type="Pfam" id="PF07992">
    <property type="entry name" value="Pyr_redox_2"/>
    <property type="match status" value="1"/>
</dbReference>
<protein>
    <recommendedName>
        <fullName evidence="8">NADPH:adrenodoxin oxidoreductase, mitochondrial</fullName>
        <ecNumber evidence="8">1.18.1.6</ecNumber>
    </recommendedName>
</protein>
<keyword evidence="4 8" id="KW-0274">FAD</keyword>
<accession>A0A0A8L1M7</accession>
<sequence>MVPKSISIIGSGPSGFYTAHHLLQQANIPLDVTIWERLPVPFGLSRYGVAPDHPNVKNCEDTFTKTVEDVKGKHSMHKFNFIGNCEVGKDIELSKLLSKQDAVVLSYGCTTDKRLGIPGENDTNGVFTSRQFVNWYNGHPDFALNPKFMDFDWKSIKNVGIIGNGNVALDLARLLLSSTVNSIWGHTDVNPYALNKIKEAPIENVKLIARRDFPNSKFTNKELREMWLLEEHGVKGHINSEYFTPEEWDMKEQVRSFRRCVDLCSEYVKPFEERSAKYQKLPQPTNGVFQKHWELDYLKTPLEIVKDETKGLLKSLKLCNNTMTKSGKVIPHLDSTVSYDFDLLITSLGYKGSPLPGFEELGVQFDGTKIVNNQGRVVDFEGNKIPGLYTSGWIGKGASGVILSTMSNAFKVADNILDDLEFLPTKQDTSLPSLHNVNYTTWEEAQTILKFEEQKGQEESRPREKLLTIKEMLQVVKK</sequence>
<keyword evidence="6 8" id="KW-0560">Oxidoreductase</keyword>
<gene>
    <name evidence="12" type="ORF">KLDO_g471</name>
</gene>
<reference evidence="12 13" key="1">
    <citation type="submission" date="2014-03" db="EMBL/GenBank/DDBJ databases">
        <title>The genome of Kluyveromyces dobzhanskii.</title>
        <authorList>
            <person name="Nystedt B."/>
            <person name="Astrom S."/>
        </authorList>
    </citation>
    <scope>NUCLEOTIDE SEQUENCE [LARGE SCALE GENOMIC DNA]</scope>
    <source>
        <strain evidence="12 13">CBS 2104</strain>
    </source>
</reference>
<feature type="binding site" evidence="10">
    <location>
        <begin position="164"/>
        <end position="167"/>
    </location>
    <ligand>
        <name>NADP(+)</name>
        <dbReference type="ChEBI" id="CHEBI:58349"/>
    </ligand>
</feature>
<organism evidence="12 13">
    <name type="scientific">Kluyveromyces dobzhanskii CBS 2104</name>
    <dbReference type="NCBI Taxonomy" id="1427455"/>
    <lineage>
        <taxon>Eukaryota</taxon>
        <taxon>Fungi</taxon>
        <taxon>Dikarya</taxon>
        <taxon>Ascomycota</taxon>
        <taxon>Saccharomycotina</taxon>
        <taxon>Saccharomycetes</taxon>
        <taxon>Saccharomycetales</taxon>
        <taxon>Saccharomycetaceae</taxon>
        <taxon>Kluyveromyces</taxon>
    </lineage>
</organism>
<comment type="caution">
    <text evidence="12">The sequence shown here is derived from an EMBL/GenBank/DDBJ whole genome shotgun (WGS) entry which is preliminary data.</text>
</comment>
<dbReference type="EC" id="1.18.1.6" evidence="8"/>
<evidence type="ECO:0000313" key="12">
    <source>
        <dbReference type="EMBL" id="CDO92146.1"/>
    </source>
</evidence>
<evidence type="ECO:0000256" key="2">
    <source>
        <dbReference type="ARBA" id="ARBA00008312"/>
    </source>
</evidence>
<feature type="binding site" evidence="9">
    <location>
        <position position="14"/>
    </location>
    <ligand>
        <name>FAD</name>
        <dbReference type="ChEBI" id="CHEBI:57692"/>
    </ligand>
</feature>
<evidence type="ECO:0000259" key="11">
    <source>
        <dbReference type="Pfam" id="PF07992"/>
    </source>
</evidence>
<comment type="similarity">
    <text evidence="2 8">Belongs to the ferredoxin--NADP reductase type 1 family.</text>
</comment>
<comment type="catalytic activity">
    <reaction evidence="7 8">
        <text>2 reduced [adrenodoxin] + NADP(+) + H(+) = 2 oxidized [adrenodoxin] + NADPH</text>
        <dbReference type="Rhea" id="RHEA:42312"/>
        <dbReference type="Rhea" id="RHEA-COMP:9998"/>
        <dbReference type="Rhea" id="RHEA-COMP:9999"/>
        <dbReference type="ChEBI" id="CHEBI:15378"/>
        <dbReference type="ChEBI" id="CHEBI:33737"/>
        <dbReference type="ChEBI" id="CHEBI:33738"/>
        <dbReference type="ChEBI" id="CHEBI:57783"/>
        <dbReference type="ChEBI" id="CHEBI:58349"/>
        <dbReference type="EC" id="1.18.1.6"/>
    </reaction>
</comment>
<feature type="binding site" evidence="9">
    <location>
        <begin position="400"/>
        <end position="402"/>
    </location>
    <ligand>
        <name>FAD</name>
        <dbReference type="ChEBI" id="CHEBI:57692"/>
    </ligand>
</feature>
<feature type="binding site" evidence="9">
    <location>
        <position position="393"/>
    </location>
    <ligand>
        <name>FAD</name>
        <dbReference type="ChEBI" id="CHEBI:57692"/>
    </ligand>
</feature>
<dbReference type="OrthoDB" id="333024at2759"/>
<dbReference type="EMBL" id="CCBQ010000012">
    <property type="protein sequence ID" value="CDO92146.1"/>
    <property type="molecule type" value="Genomic_DNA"/>
</dbReference>
<feature type="binding site" evidence="9">
    <location>
        <position position="87"/>
    </location>
    <ligand>
        <name>FAD</name>
        <dbReference type="ChEBI" id="CHEBI:57692"/>
    </ligand>
</feature>
<dbReference type="AlphaFoldDB" id="A0A0A8L1M7"/>
<evidence type="ECO:0000256" key="4">
    <source>
        <dbReference type="ARBA" id="ARBA00022827"/>
    </source>
</evidence>
<dbReference type="PIRSF" id="PIRSF000362">
    <property type="entry name" value="FNR"/>
    <property type="match status" value="1"/>
</dbReference>
<dbReference type="GO" id="GO:0005739">
    <property type="term" value="C:mitochondrion"/>
    <property type="evidence" value="ECO:0007669"/>
    <property type="project" value="UniProtKB-SubCell"/>
</dbReference>
<evidence type="ECO:0000256" key="6">
    <source>
        <dbReference type="ARBA" id="ARBA00023002"/>
    </source>
</evidence>
<evidence type="ECO:0000256" key="10">
    <source>
        <dbReference type="PIRSR" id="PIRSR000362-2"/>
    </source>
</evidence>
<feature type="binding site" evidence="10">
    <location>
        <position position="400"/>
    </location>
    <ligand>
        <name>NADP(+)</name>
        <dbReference type="ChEBI" id="CHEBI:58349"/>
    </ligand>
</feature>
<dbReference type="Gene3D" id="3.40.50.720">
    <property type="entry name" value="NAD(P)-binding Rossmann-like Domain"/>
    <property type="match status" value="1"/>
</dbReference>
<keyword evidence="13" id="KW-1185">Reference proteome</keyword>
<dbReference type="InterPro" id="IPR021163">
    <property type="entry name" value="Ferredox_Rdtase_adrenod"/>
</dbReference>
<keyword evidence="8" id="KW-0496">Mitochondrion</keyword>
<evidence type="ECO:0000256" key="7">
    <source>
        <dbReference type="ARBA" id="ARBA00048933"/>
    </source>
</evidence>
<evidence type="ECO:0000256" key="3">
    <source>
        <dbReference type="ARBA" id="ARBA00022630"/>
    </source>
</evidence>
<dbReference type="SUPFAM" id="SSF51971">
    <property type="entry name" value="Nucleotide-binding domain"/>
    <property type="match status" value="1"/>
</dbReference>
<feature type="domain" description="FAD/NAD(P)-binding" evidence="11">
    <location>
        <begin position="5"/>
        <end position="241"/>
    </location>
</feature>
<feature type="binding site" evidence="9">
    <location>
        <position position="36"/>
    </location>
    <ligand>
        <name>FAD</name>
        <dbReference type="ChEBI" id="CHEBI:57692"/>
    </ligand>
</feature>